<name>F3KYJ6_9GAMM</name>
<evidence type="ECO:0000313" key="6">
    <source>
        <dbReference type="Proteomes" id="UP000005615"/>
    </source>
</evidence>
<accession>F3KYJ6</accession>
<evidence type="ECO:0000256" key="1">
    <source>
        <dbReference type="ARBA" id="ARBA00009437"/>
    </source>
</evidence>
<comment type="caution">
    <text evidence="5">The sequence shown here is derived from an EMBL/GenBank/DDBJ whole genome shotgun (WGS) entry which is preliminary data.</text>
</comment>
<keyword evidence="4" id="KW-0804">Transcription</keyword>
<dbReference type="InterPro" id="IPR036388">
    <property type="entry name" value="WH-like_DNA-bd_sf"/>
</dbReference>
<organism evidence="5 6">
    <name type="scientific">Aequoribacter fuscus</name>
    <dbReference type="NCBI Taxonomy" id="2518989"/>
    <lineage>
        <taxon>Bacteria</taxon>
        <taxon>Pseudomonadati</taxon>
        <taxon>Pseudomonadota</taxon>
        <taxon>Gammaproteobacteria</taxon>
        <taxon>Cellvibrionales</taxon>
        <taxon>Halieaceae</taxon>
        <taxon>Aequoribacter</taxon>
    </lineage>
</organism>
<dbReference type="GO" id="GO:0000976">
    <property type="term" value="F:transcription cis-regulatory region binding"/>
    <property type="evidence" value="ECO:0007669"/>
    <property type="project" value="TreeGrafter"/>
</dbReference>
<dbReference type="STRING" id="2518989.IMCC3088_1724"/>
<dbReference type="NCBIfam" id="NF008722">
    <property type="entry name" value="PRK11716.1"/>
    <property type="match status" value="1"/>
</dbReference>
<dbReference type="InterPro" id="IPR005119">
    <property type="entry name" value="LysR_subst-bd"/>
</dbReference>
<evidence type="ECO:0000256" key="2">
    <source>
        <dbReference type="ARBA" id="ARBA00023015"/>
    </source>
</evidence>
<dbReference type="PANTHER" id="PTHR30126:SF81">
    <property type="entry name" value="HTH-TYPE TRANSCRIPTIONAL REGULATOR ILVY"/>
    <property type="match status" value="1"/>
</dbReference>
<dbReference type="PROSITE" id="PS50931">
    <property type="entry name" value="HTH_LYSR"/>
    <property type="match status" value="1"/>
</dbReference>
<keyword evidence="3" id="KW-0238">DNA-binding</keyword>
<dbReference type="eggNOG" id="COG0583">
    <property type="taxonomic scope" value="Bacteria"/>
</dbReference>
<comment type="similarity">
    <text evidence="1">Belongs to the LysR transcriptional regulatory family.</text>
</comment>
<protein>
    <submittedName>
        <fullName evidence="5">HTH-type transcriptional regulator IlvY</fullName>
    </submittedName>
</protein>
<dbReference type="InterPro" id="IPR000847">
    <property type="entry name" value="LysR_HTH_N"/>
</dbReference>
<reference evidence="5 6" key="1">
    <citation type="journal article" date="2011" name="J. Bacteriol.">
        <title>Genome sequence of strain IMCC3088, a proteorhodopsin-containing marine bacterium belonging to the OM60/NOR5 clade.</title>
        <authorList>
            <person name="Jang Y."/>
            <person name="Oh H.M."/>
            <person name="Kang I."/>
            <person name="Lee K."/>
            <person name="Yang S.J."/>
            <person name="Cho J.C."/>
        </authorList>
    </citation>
    <scope>NUCLEOTIDE SEQUENCE [LARGE SCALE GENOMIC DNA]</scope>
    <source>
        <strain evidence="5 6">IMCC3088</strain>
    </source>
</reference>
<dbReference type="InterPro" id="IPR036390">
    <property type="entry name" value="WH_DNA-bd_sf"/>
</dbReference>
<dbReference type="GO" id="GO:0003700">
    <property type="term" value="F:DNA-binding transcription factor activity"/>
    <property type="evidence" value="ECO:0007669"/>
    <property type="project" value="InterPro"/>
</dbReference>
<dbReference type="Gene3D" id="3.40.190.290">
    <property type="match status" value="1"/>
</dbReference>
<proteinExistence type="inferred from homology"/>
<dbReference type="Pfam" id="PF03466">
    <property type="entry name" value="LysR_substrate"/>
    <property type="match status" value="1"/>
</dbReference>
<dbReference type="SUPFAM" id="SSF53850">
    <property type="entry name" value="Periplasmic binding protein-like II"/>
    <property type="match status" value="1"/>
</dbReference>
<dbReference type="EMBL" id="AEIG01000004">
    <property type="protein sequence ID" value="EGG30848.1"/>
    <property type="molecule type" value="Genomic_DNA"/>
</dbReference>
<evidence type="ECO:0000256" key="3">
    <source>
        <dbReference type="ARBA" id="ARBA00023125"/>
    </source>
</evidence>
<dbReference type="OrthoDB" id="9803735at2"/>
<keyword evidence="6" id="KW-1185">Reference proteome</keyword>
<dbReference type="Gene3D" id="1.10.10.10">
    <property type="entry name" value="Winged helix-like DNA-binding domain superfamily/Winged helix DNA-binding domain"/>
    <property type="match status" value="1"/>
</dbReference>
<sequence>MDRKSLSVFINVATTLNFSRVAELNHMSVSAVSRTIARLEEEVGTALLQRDRRSMHLTPAGREFEQFAKESVVRWDEMRRLLSSPDYLRGELSLFCSVTASLNVMGPVIEVFQSRYEHVDLMLHTGDQADGIARVLNRSDDLAVSGYPERMPQSLAFIELMASPLVLCIPVRDCGVRQLVLQPEVDWSKVPFILPERGVSRELLDLWFASLGVQPDVYAQVAGHEAIVAMVSLGLGVGVVPKLVHDGAGMSDRVELIAGPADLPVLPVGLCALKQRLKDPLLATFWQVAAQTYNVA</sequence>
<dbReference type="AlphaFoldDB" id="F3KYJ6"/>
<gene>
    <name evidence="5" type="ORF">IMCC3088_1724</name>
</gene>
<dbReference type="RefSeq" id="WP_009574474.1">
    <property type="nucleotide sequence ID" value="NZ_AEIG01000004.1"/>
</dbReference>
<evidence type="ECO:0000256" key="4">
    <source>
        <dbReference type="ARBA" id="ARBA00023163"/>
    </source>
</evidence>
<evidence type="ECO:0000313" key="5">
    <source>
        <dbReference type="EMBL" id="EGG30848.1"/>
    </source>
</evidence>
<dbReference type="PANTHER" id="PTHR30126">
    <property type="entry name" value="HTH-TYPE TRANSCRIPTIONAL REGULATOR"/>
    <property type="match status" value="1"/>
</dbReference>
<dbReference type="Proteomes" id="UP000005615">
    <property type="component" value="Unassembled WGS sequence"/>
</dbReference>
<dbReference type="SUPFAM" id="SSF46785">
    <property type="entry name" value="Winged helix' DNA-binding domain"/>
    <property type="match status" value="1"/>
</dbReference>
<dbReference type="Pfam" id="PF00126">
    <property type="entry name" value="HTH_1"/>
    <property type="match status" value="1"/>
</dbReference>
<keyword evidence="2" id="KW-0805">Transcription regulation</keyword>
<dbReference type="FunFam" id="1.10.10.10:FF:000001">
    <property type="entry name" value="LysR family transcriptional regulator"/>
    <property type="match status" value="1"/>
</dbReference>